<dbReference type="InterPro" id="IPR001736">
    <property type="entry name" value="PLipase_D/transphosphatidylase"/>
</dbReference>
<dbReference type="PANTHER" id="PTHR12586">
    <property type="entry name" value="CDP-DIACYLGLYCEROL--SERINE O-PHOSPHATIDYLTRANSFERASE"/>
    <property type="match status" value="1"/>
</dbReference>
<keyword evidence="6 10" id="KW-0443">Lipid metabolism</keyword>
<keyword evidence="10" id="KW-0496">Mitochondrion</keyword>
<reference evidence="13" key="1">
    <citation type="journal article" date="2018" name="Nat. Microbiol.">
        <title>Leveraging single-cell genomics to expand the fungal tree of life.</title>
        <authorList>
            <person name="Ahrendt S.R."/>
            <person name="Quandt C.A."/>
            <person name="Ciobanu D."/>
            <person name="Clum A."/>
            <person name="Salamov A."/>
            <person name="Andreopoulos B."/>
            <person name="Cheng J.F."/>
            <person name="Woyke T."/>
            <person name="Pelin A."/>
            <person name="Henrissat B."/>
            <person name="Reynolds N.K."/>
            <person name="Benny G.L."/>
            <person name="Smith M.E."/>
            <person name="James T.Y."/>
            <person name="Grigoriev I.V."/>
        </authorList>
    </citation>
    <scope>NUCLEOTIDE SEQUENCE [LARGE SCALE GENOMIC DNA]</scope>
    <source>
        <strain evidence="13">Benny S71-1</strain>
    </source>
</reference>
<evidence type="ECO:0000256" key="3">
    <source>
        <dbReference type="ARBA" id="ARBA00022516"/>
    </source>
</evidence>
<accession>A0A4P9YY53</accession>
<evidence type="ECO:0000313" key="12">
    <source>
        <dbReference type="EMBL" id="RKP25073.1"/>
    </source>
</evidence>
<organism evidence="12 13">
    <name type="scientific">Syncephalis pseudoplumigaleata</name>
    <dbReference type="NCBI Taxonomy" id="1712513"/>
    <lineage>
        <taxon>Eukaryota</taxon>
        <taxon>Fungi</taxon>
        <taxon>Fungi incertae sedis</taxon>
        <taxon>Zoopagomycota</taxon>
        <taxon>Zoopagomycotina</taxon>
        <taxon>Zoopagomycetes</taxon>
        <taxon>Zoopagales</taxon>
        <taxon>Piptocephalidaceae</taxon>
        <taxon>Syncephalis</taxon>
    </lineage>
</organism>
<feature type="domain" description="PLD phosphodiesterase" evidence="11">
    <location>
        <begin position="125"/>
        <end position="144"/>
    </location>
</feature>
<keyword evidence="10" id="KW-0547">Nucleotide-binding</keyword>
<evidence type="ECO:0000256" key="9">
    <source>
        <dbReference type="ARBA" id="ARBA00048586"/>
    </source>
</evidence>
<evidence type="ECO:0000256" key="5">
    <source>
        <dbReference type="ARBA" id="ARBA00022737"/>
    </source>
</evidence>
<evidence type="ECO:0000256" key="4">
    <source>
        <dbReference type="ARBA" id="ARBA00022679"/>
    </source>
</evidence>
<evidence type="ECO:0000256" key="6">
    <source>
        <dbReference type="ARBA" id="ARBA00023098"/>
    </source>
</evidence>
<dbReference type="InterPro" id="IPR016270">
    <property type="entry name" value="PGS1"/>
</dbReference>
<protein>
    <recommendedName>
        <fullName evidence="10">CDP-diacylglycerol--glycerol-3-phosphate 3-phosphatidyltransferase</fullName>
        <ecNumber evidence="10">2.7.8.5</ecNumber>
    </recommendedName>
</protein>
<keyword evidence="10" id="KW-0067">ATP-binding</keyword>
<dbReference type="GO" id="GO:0008444">
    <property type="term" value="F:CDP-diacylglycerol-glycerol-3-phosphate 3-phosphatidyltransferase activity"/>
    <property type="evidence" value="ECO:0007669"/>
    <property type="project" value="UniProtKB-EC"/>
</dbReference>
<dbReference type="PROSITE" id="PS50035">
    <property type="entry name" value="PLD"/>
    <property type="match status" value="1"/>
</dbReference>
<proteinExistence type="inferred from homology"/>
<evidence type="ECO:0000256" key="10">
    <source>
        <dbReference type="RuleBase" id="RU365024"/>
    </source>
</evidence>
<comment type="catalytic activity">
    <reaction evidence="9 10">
        <text>a CDP-1,2-diacyl-sn-glycerol + sn-glycerol 3-phosphate = a 1,2-diacyl-sn-glycero-3-phospho-(1'-sn-glycero-3'-phosphate) + CMP + H(+)</text>
        <dbReference type="Rhea" id="RHEA:12593"/>
        <dbReference type="ChEBI" id="CHEBI:15378"/>
        <dbReference type="ChEBI" id="CHEBI:57597"/>
        <dbReference type="ChEBI" id="CHEBI:58332"/>
        <dbReference type="ChEBI" id="CHEBI:60110"/>
        <dbReference type="ChEBI" id="CHEBI:60377"/>
        <dbReference type="EC" id="2.7.8.5"/>
    </reaction>
</comment>
<comment type="subcellular location">
    <subcellularLocation>
        <location evidence="10">Mitochondrion</location>
    </subcellularLocation>
</comment>
<evidence type="ECO:0000256" key="1">
    <source>
        <dbReference type="ARBA" id="ARBA00005042"/>
    </source>
</evidence>
<dbReference type="EMBL" id="KZ989894">
    <property type="protein sequence ID" value="RKP25073.1"/>
    <property type="molecule type" value="Genomic_DNA"/>
</dbReference>
<comment type="function">
    <text evidence="10">Functions in the biosynthesis of the anionic phospholipids phosphatidylglycerol and cardiolipin.</text>
</comment>
<keyword evidence="5" id="KW-0677">Repeat</keyword>
<evidence type="ECO:0000256" key="2">
    <source>
        <dbReference type="ARBA" id="ARBA00010682"/>
    </source>
</evidence>
<dbReference type="SUPFAM" id="SSF56024">
    <property type="entry name" value="Phospholipase D/nuclease"/>
    <property type="match status" value="1"/>
</dbReference>
<keyword evidence="8 10" id="KW-1208">Phospholipid metabolism</keyword>
<comment type="similarity">
    <text evidence="2 10">Belongs to the CDP-alcohol phosphatidyltransferase class-II family.</text>
</comment>
<name>A0A4P9YY53_9FUNG</name>
<gene>
    <name evidence="12" type="ORF">SYNPS1DRAFT_22903</name>
</gene>
<dbReference type="Gene3D" id="3.30.870.10">
    <property type="entry name" value="Endonuclease Chain A"/>
    <property type="match status" value="1"/>
</dbReference>
<dbReference type="GO" id="GO:0032049">
    <property type="term" value="P:cardiolipin biosynthetic process"/>
    <property type="evidence" value="ECO:0007669"/>
    <property type="project" value="InterPro"/>
</dbReference>
<keyword evidence="4 10" id="KW-0808">Transferase</keyword>
<dbReference type="GO" id="GO:0005524">
    <property type="term" value="F:ATP binding"/>
    <property type="evidence" value="ECO:0007669"/>
    <property type="project" value="UniProtKB-KW"/>
</dbReference>
<dbReference type="AlphaFoldDB" id="A0A4P9YY53"/>
<evidence type="ECO:0000259" key="11">
    <source>
        <dbReference type="PROSITE" id="PS50035"/>
    </source>
</evidence>
<evidence type="ECO:0000256" key="8">
    <source>
        <dbReference type="ARBA" id="ARBA00023264"/>
    </source>
</evidence>
<keyword evidence="7 10" id="KW-0594">Phospholipid biosynthesis</keyword>
<sequence>MFPVRPRHIRVLYEPREFHATLKERISRAKERVTLSALYLGATEGDLIDTLTDALHRNDRLRVRVLLDFFRGTRPTRYAGGMASSVDMLGPLKQAFPHRVDIALYRTPDMGRLLGRIAPSRWNETIGVQHTKVALFDDQLLLTG</sequence>
<dbReference type="GO" id="GO:0005739">
    <property type="term" value="C:mitochondrion"/>
    <property type="evidence" value="ECO:0007669"/>
    <property type="project" value="UniProtKB-SubCell"/>
</dbReference>
<dbReference type="PANTHER" id="PTHR12586:SF1">
    <property type="entry name" value="CDP-DIACYLGLYCEROL--GLYCEROL-3-PHOSPHATE 3-PHOSPHATIDYLTRANSFERASE, MITOCHONDRIAL"/>
    <property type="match status" value="1"/>
</dbReference>
<keyword evidence="13" id="KW-1185">Reference proteome</keyword>
<dbReference type="UniPathway" id="UPA00084">
    <property type="reaction ID" value="UER00503"/>
</dbReference>
<comment type="pathway">
    <text evidence="1 10">Phospholipid metabolism; phosphatidylglycerol biosynthesis; phosphatidylglycerol from CDP-diacylglycerol: step 1/2.</text>
</comment>
<dbReference type="EC" id="2.7.8.5" evidence="10"/>
<dbReference type="Proteomes" id="UP000278143">
    <property type="component" value="Unassembled WGS sequence"/>
</dbReference>
<evidence type="ECO:0000313" key="13">
    <source>
        <dbReference type="Proteomes" id="UP000278143"/>
    </source>
</evidence>
<keyword evidence="3 10" id="KW-0444">Lipid biosynthesis</keyword>
<dbReference type="OrthoDB" id="10250191at2759"/>
<evidence type="ECO:0000256" key="7">
    <source>
        <dbReference type="ARBA" id="ARBA00023209"/>
    </source>
</evidence>